<feature type="coiled-coil region" evidence="1">
    <location>
        <begin position="72"/>
        <end position="99"/>
    </location>
</feature>
<comment type="caution">
    <text evidence="2">The sequence shown here is derived from an EMBL/GenBank/DDBJ whole genome shotgun (WGS) entry which is preliminary data.</text>
</comment>
<protein>
    <submittedName>
        <fullName evidence="2">Uncharacterized protein</fullName>
    </submittedName>
</protein>
<dbReference type="Proteomes" id="UP001248709">
    <property type="component" value="Unassembled WGS sequence"/>
</dbReference>
<gene>
    <name evidence="2" type="ORF">J2Z22_001591</name>
</gene>
<keyword evidence="3" id="KW-1185">Reference proteome</keyword>
<evidence type="ECO:0000313" key="3">
    <source>
        <dbReference type="Proteomes" id="UP001248709"/>
    </source>
</evidence>
<evidence type="ECO:0000313" key="2">
    <source>
        <dbReference type="EMBL" id="MDT3426071.1"/>
    </source>
</evidence>
<dbReference type="RefSeq" id="WP_198027709.1">
    <property type="nucleotide sequence ID" value="NZ_JAUSUY010000005.1"/>
</dbReference>
<organism evidence="2 3">
    <name type="scientific">Paenibacillus forsythiae</name>
    <dbReference type="NCBI Taxonomy" id="365616"/>
    <lineage>
        <taxon>Bacteria</taxon>
        <taxon>Bacillati</taxon>
        <taxon>Bacillota</taxon>
        <taxon>Bacilli</taxon>
        <taxon>Bacillales</taxon>
        <taxon>Paenibacillaceae</taxon>
        <taxon>Paenibacillus</taxon>
    </lineage>
</organism>
<name>A0ABU3H5H6_9BACL</name>
<proteinExistence type="predicted"/>
<sequence>MDLKLTGVVKQGGKWRKPGDVIRKVDDEIAQELIAACVAEETEAGTDDDAELKGLRERAKALGVSNAGRLGEAKLKESITERETELEKLRTEVTELGIEGANSKTFEELITDIANAKKK</sequence>
<dbReference type="EMBL" id="JAUSUY010000005">
    <property type="protein sequence ID" value="MDT3426071.1"/>
    <property type="molecule type" value="Genomic_DNA"/>
</dbReference>
<evidence type="ECO:0000256" key="1">
    <source>
        <dbReference type="SAM" id="Coils"/>
    </source>
</evidence>
<reference evidence="2 3" key="1">
    <citation type="submission" date="2023-07" db="EMBL/GenBank/DDBJ databases">
        <title>Genomic Encyclopedia of Type Strains, Phase IV (KMG-IV): sequencing the most valuable type-strain genomes for metagenomic binning, comparative biology and taxonomic classification.</title>
        <authorList>
            <person name="Goeker M."/>
        </authorList>
    </citation>
    <scope>NUCLEOTIDE SEQUENCE [LARGE SCALE GENOMIC DNA]</scope>
    <source>
        <strain evidence="2 3">T98</strain>
    </source>
</reference>
<accession>A0ABU3H5H6</accession>
<keyword evidence="1" id="KW-0175">Coiled coil</keyword>